<dbReference type="SUPFAM" id="SSF53756">
    <property type="entry name" value="UDP-Glycosyltransferase/glycogen phosphorylase"/>
    <property type="match status" value="1"/>
</dbReference>
<dbReference type="RefSeq" id="WP_074794606.1">
    <property type="nucleotide sequence ID" value="NZ_FOVJ01000001.1"/>
</dbReference>
<dbReference type="Pfam" id="PF13439">
    <property type="entry name" value="Glyco_transf_4"/>
    <property type="match status" value="1"/>
</dbReference>
<dbReference type="EMBL" id="FOVJ01000001">
    <property type="protein sequence ID" value="SFN36887.1"/>
    <property type="molecule type" value="Genomic_DNA"/>
</dbReference>
<dbReference type="Gene3D" id="3.40.50.2000">
    <property type="entry name" value="Glycogen Phosphorylase B"/>
    <property type="match status" value="2"/>
</dbReference>
<evidence type="ECO:0000313" key="3">
    <source>
        <dbReference type="EMBL" id="SFN36887.1"/>
    </source>
</evidence>
<reference evidence="4" key="1">
    <citation type="submission" date="2016-10" db="EMBL/GenBank/DDBJ databases">
        <authorList>
            <person name="Varghese N."/>
        </authorList>
    </citation>
    <scope>NUCLEOTIDE SEQUENCE [LARGE SCALE GENOMIC DNA]</scope>
    <source>
        <strain evidence="4">Nsp8</strain>
    </source>
</reference>
<evidence type="ECO:0000259" key="2">
    <source>
        <dbReference type="Pfam" id="PF13439"/>
    </source>
</evidence>
<dbReference type="AlphaFoldDB" id="A0A1I4YFW2"/>
<proteinExistence type="predicted"/>
<protein>
    <submittedName>
        <fullName evidence="3">Glycosyltransferase involved in cell wall bisynthesis</fullName>
    </submittedName>
</protein>
<dbReference type="PANTHER" id="PTHR12526">
    <property type="entry name" value="GLYCOSYLTRANSFERASE"/>
    <property type="match status" value="1"/>
</dbReference>
<organism evidence="3 4">
    <name type="scientific">Nitrosospira briensis</name>
    <dbReference type="NCBI Taxonomy" id="35799"/>
    <lineage>
        <taxon>Bacteria</taxon>
        <taxon>Pseudomonadati</taxon>
        <taxon>Pseudomonadota</taxon>
        <taxon>Betaproteobacteria</taxon>
        <taxon>Nitrosomonadales</taxon>
        <taxon>Nitrosomonadaceae</taxon>
        <taxon>Nitrosospira</taxon>
    </lineage>
</organism>
<dbReference type="OrthoDB" id="9801609at2"/>
<evidence type="ECO:0000259" key="1">
    <source>
        <dbReference type="Pfam" id="PF00534"/>
    </source>
</evidence>
<dbReference type="Pfam" id="PF00534">
    <property type="entry name" value="Glycos_transf_1"/>
    <property type="match status" value="1"/>
</dbReference>
<feature type="domain" description="Glycosyltransferase subfamily 4-like N-terminal" evidence="2">
    <location>
        <begin position="13"/>
        <end position="182"/>
    </location>
</feature>
<feature type="domain" description="Glycosyl transferase family 1" evidence="1">
    <location>
        <begin position="204"/>
        <end position="356"/>
    </location>
</feature>
<gene>
    <name evidence="3" type="ORF">SAMN05216386_0679</name>
</gene>
<accession>A0A1I4YFW2</accession>
<dbReference type="GO" id="GO:0016757">
    <property type="term" value="F:glycosyltransferase activity"/>
    <property type="evidence" value="ECO:0007669"/>
    <property type="project" value="InterPro"/>
</dbReference>
<dbReference type="CDD" id="cd03801">
    <property type="entry name" value="GT4_PimA-like"/>
    <property type="match status" value="1"/>
</dbReference>
<dbReference type="InterPro" id="IPR001296">
    <property type="entry name" value="Glyco_trans_1"/>
</dbReference>
<keyword evidence="4" id="KW-1185">Reference proteome</keyword>
<keyword evidence="3" id="KW-0808">Transferase</keyword>
<name>A0A1I4YFW2_9PROT</name>
<sequence length="385" mass="43348">MRVCFVSHTGGRGGAELAMLELLQGLIAEGIECRVLVPKKGPILAALDRLNVEWKIIHYPRWMVGSRHRWMLGRITRTAKAVLMAISMARTITRWKCDIVISNTIAIGAGALAARVAHLPHVWHLHEFGFRDPNLLFDLGKHRTTYLINRLSTVFIANSDAVFKDYAQYINQHRMRKIYQAVTLRGMLENVERYPGINPVFSCVIVGSLHVGKGQDDAIRALAELVGRGIDIELLLVGDGSRRFRETLHQLVKSLRLEQSVRFIGYAENPAQFIRIADVMLVCSRWEAFGRSTVEAMLAGKPVIGTSNSGGTTELIQDGRTGLLYEAGSHIELADKIQYLYENIEERSRLGTAARIWAADRFTQERYAKEVLSLFREVLANEKKI</sequence>
<dbReference type="InterPro" id="IPR028098">
    <property type="entry name" value="Glyco_trans_4-like_N"/>
</dbReference>
<dbReference type="PANTHER" id="PTHR12526:SF627">
    <property type="entry name" value="D-RHAMNOSYLTRANSFERASE WBPZ"/>
    <property type="match status" value="1"/>
</dbReference>
<evidence type="ECO:0000313" key="4">
    <source>
        <dbReference type="Proteomes" id="UP000183107"/>
    </source>
</evidence>
<dbReference type="Proteomes" id="UP000183107">
    <property type="component" value="Unassembled WGS sequence"/>
</dbReference>